<protein>
    <submittedName>
        <fullName evidence="1">Uncharacterized protein</fullName>
    </submittedName>
</protein>
<reference evidence="1" key="1">
    <citation type="submission" date="2023-11" db="EMBL/GenBank/DDBJ databases">
        <authorList>
            <person name="De Vega J J."/>
            <person name="De Vega J J."/>
        </authorList>
    </citation>
    <scope>NUCLEOTIDE SEQUENCE</scope>
</reference>
<name>A0AAD2H948_9AGAR</name>
<proteinExistence type="predicted"/>
<evidence type="ECO:0000313" key="2">
    <source>
        <dbReference type="Proteomes" id="UP001295794"/>
    </source>
</evidence>
<dbReference type="AlphaFoldDB" id="A0AAD2H948"/>
<organism evidence="1 2">
    <name type="scientific">Mycena citricolor</name>
    <dbReference type="NCBI Taxonomy" id="2018698"/>
    <lineage>
        <taxon>Eukaryota</taxon>
        <taxon>Fungi</taxon>
        <taxon>Dikarya</taxon>
        <taxon>Basidiomycota</taxon>
        <taxon>Agaricomycotina</taxon>
        <taxon>Agaricomycetes</taxon>
        <taxon>Agaricomycetidae</taxon>
        <taxon>Agaricales</taxon>
        <taxon>Marasmiineae</taxon>
        <taxon>Mycenaceae</taxon>
        <taxon>Mycena</taxon>
    </lineage>
</organism>
<evidence type="ECO:0000313" key="1">
    <source>
        <dbReference type="EMBL" id="CAK5271267.1"/>
    </source>
</evidence>
<keyword evidence="2" id="KW-1185">Reference proteome</keyword>
<dbReference type="Proteomes" id="UP001295794">
    <property type="component" value="Unassembled WGS sequence"/>
</dbReference>
<comment type="caution">
    <text evidence="1">The sequence shown here is derived from an EMBL/GenBank/DDBJ whole genome shotgun (WGS) entry which is preliminary data.</text>
</comment>
<accession>A0AAD2H948</accession>
<feature type="non-terminal residue" evidence="1">
    <location>
        <position position="1"/>
    </location>
</feature>
<sequence length="34" mass="3776">AAMKIFENFPMSGESRNLSDTLKTSIAWYNAANP</sequence>
<dbReference type="EMBL" id="CAVNYO010000169">
    <property type="protein sequence ID" value="CAK5271267.1"/>
    <property type="molecule type" value="Genomic_DNA"/>
</dbReference>
<gene>
    <name evidence="1" type="ORF">MYCIT1_LOCUS16196</name>
</gene>